<evidence type="ECO:0000256" key="6">
    <source>
        <dbReference type="ARBA" id="ARBA00022989"/>
    </source>
</evidence>
<evidence type="ECO:0000256" key="2">
    <source>
        <dbReference type="ARBA" id="ARBA00022475"/>
    </source>
</evidence>
<feature type="transmembrane region" description="Helical" evidence="8">
    <location>
        <begin position="261"/>
        <end position="283"/>
    </location>
</feature>
<feature type="transmembrane region" description="Helical" evidence="8">
    <location>
        <begin position="167"/>
        <end position="198"/>
    </location>
</feature>
<keyword evidence="7 8" id="KW-0472">Membrane</keyword>
<comment type="subcellular location">
    <subcellularLocation>
        <location evidence="1">Cell membrane</location>
        <topology evidence="1">Multi-pass membrane protein</topology>
    </subcellularLocation>
</comment>
<sequence length="545" mass="62983">MNKLTKRKYKAHHKLLIILAICAIGLFTSVGMFGVVETSDARYAEIAREMLESGDYLNPTLLGIKHYHKPPLTYYITVLGYSLFGITAFAARFFVQLTILVQLVFIYLLSVQLFNSRKSAVWAAVIYFSFPIVLISSRNLTTDPYLATFVILSMYFWVRYRKSAISGYLYLFAICLALGFLTKGPLIFIGPLIFAILYNHIQPSNAKFTLHHIFSLLLFVLIAGSWFYLLIRQNTDFLKYFVEHHTIDRFATNDFGRGKPFWYYLAIAPAVGIPWLFILPFLVYKNWEKIIKDKLYVLLGVGIVIPFLFFSVASSKLVPYILPLFSLFALVLAQLIEQFGLSKTQYYLIVAYTILIALGGLLGAVLPLDFNIPLVVLFLSVVTLLALYLINKFILNFSSRVIHTVFAASLFILLSSGFILSKNQIEVNSTQPLAEFILQNKLNENEILVYNKRLPSVSFHLQKSIVSIYDGNNDLNREVQFEENRQWKQNLVNLKSETELDRLKQIMEKKKTVLILYKNRIPDNRKWLLDYYSHSKDYNKWQIYY</sequence>
<dbReference type="PANTHER" id="PTHR33908">
    <property type="entry name" value="MANNOSYLTRANSFERASE YKCB-RELATED"/>
    <property type="match status" value="1"/>
</dbReference>
<dbReference type="PANTHER" id="PTHR33908:SF3">
    <property type="entry name" value="UNDECAPRENYL PHOSPHATE-ALPHA-4-AMINO-4-DEOXY-L-ARABINOSE ARABINOSYL TRANSFERASE"/>
    <property type="match status" value="1"/>
</dbReference>
<dbReference type="GO" id="GO:0005886">
    <property type="term" value="C:plasma membrane"/>
    <property type="evidence" value="ECO:0007669"/>
    <property type="project" value="UniProtKB-SubCell"/>
</dbReference>
<dbReference type="Pfam" id="PF02366">
    <property type="entry name" value="PMT"/>
    <property type="match status" value="1"/>
</dbReference>
<feature type="transmembrane region" description="Helical" evidence="8">
    <location>
        <begin position="15"/>
        <end position="36"/>
    </location>
</feature>
<keyword evidence="3" id="KW-0328">Glycosyltransferase</keyword>
<keyword evidence="2" id="KW-1003">Cell membrane</keyword>
<evidence type="ECO:0000256" key="7">
    <source>
        <dbReference type="ARBA" id="ARBA00023136"/>
    </source>
</evidence>
<feature type="transmembrane region" description="Helical" evidence="8">
    <location>
        <begin position="295"/>
        <end position="314"/>
    </location>
</feature>
<feature type="transmembrane region" description="Helical" evidence="8">
    <location>
        <begin position="346"/>
        <end position="366"/>
    </location>
</feature>
<keyword evidence="6 8" id="KW-1133">Transmembrane helix</keyword>
<dbReference type="InterPro" id="IPR003342">
    <property type="entry name" value="ArnT-like_N"/>
</dbReference>
<dbReference type="RefSeq" id="WP_074781140.1">
    <property type="nucleotide sequence ID" value="NZ_FOHT01000056.1"/>
</dbReference>
<keyword evidence="5 8" id="KW-0812">Transmembrane</keyword>
<proteinExistence type="predicted"/>
<dbReference type="GO" id="GO:0000030">
    <property type="term" value="F:mannosyltransferase activity"/>
    <property type="evidence" value="ECO:0007669"/>
    <property type="project" value="InterPro"/>
</dbReference>
<accession>A0A1I0JVB2</accession>
<evidence type="ECO:0000313" key="10">
    <source>
        <dbReference type="EMBL" id="SEU14548.1"/>
    </source>
</evidence>
<feature type="transmembrane region" description="Helical" evidence="8">
    <location>
        <begin position="402"/>
        <end position="420"/>
    </location>
</feature>
<keyword evidence="4 10" id="KW-0808">Transferase</keyword>
<evidence type="ECO:0000313" key="11">
    <source>
        <dbReference type="Proteomes" id="UP000181981"/>
    </source>
</evidence>
<name>A0A1I0JVB2_9BACT</name>
<evidence type="ECO:0000256" key="4">
    <source>
        <dbReference type="ARBA" id="ARBA00022679"/>
    </source>
</evidence>
<evidence type="ECO:0000256" key="8">
    <source>
        <dbReference type="SAM" id="Phobius"/>
    </source>
</evidence>
<evidence type="ECO:0000256" key="1">
    <source>
        <dbReference type="ARBA" id="ARBA00004651"/>
    </source>
</evidence>
<evidence type="ECO:0000259" key="9">
    <source>
        <dbReference type="Pfam" id="PF02366"/>
    </source>
</evidence>
<feature type="domain" description="ArnT-like N-terminal" evidence="9">
    <location>
        <begin position="20"/>
        <end position="231"/>
    </location>
</feature>
<evidence type="ECO:0000256" key="3">
    <source>
        <dbReference type="ARBA" id="ARBA00022676"/>
    </source>
</evidence>
<gene>
    <name evidence="10" type="ORF">SAMN05444285_1567</name>
</gene>
<feature type="transmembrane region" description="Helical" evidence="8">
    <location>
        <begin position="72"/>
        <end position="90"/>
    </location>
</feature>
<dbReference type="InterPro" id="IPR050297">
    <property type="entry name" value="LipidA_mod_glycosyltrf_83"/>
</dbReference>
<dbReference type="EMBL" id="FOHT01000056">
    <property type="protein sequence ID" value="SEU14548.1"/>
    <property type="molecule type" value="Genomic_DNA"/>
</dbReference>
<dbReference type="GO" id="GO:0010041">
    <property type="term" value="P:response to iron(III) ion"/>
    <property type="evidence" value="ECO:0007669"/>
    <property type="project" value="TreeGrafter"/>
</dbReference>
<dbReference type="AlphaFoldDB" id="A0A1I0JVB2"/>
<feature type="transmembrane region" description="Helical" evidence="8">
    <location>
        <begin position="372"/>
        <end position="390"/>
    </location>
</feature>
<protein>
    <submittedName>
        <fullName evidence="10">4-amino-4-deoxy-L-arabinose transferase</fullName>
    </submittedName>
</protein>
<feature type="transmembrane region" description="Helical" evidence="8">
    <location>
        <begin position="210"/>
        <end position="231"/>
    </location>
</feature>
<reference evidence="10 11" key="1">
    <citation type="submission" date="2016-10" db="EMBL/GenBank/DDBJ databases">
        <authorList>
            <person name="de Groot N.N."/>
        </authorList>
    </citation>
    <scope>NUCLEOTIDE SEQUENCE [LARGE SCALE GENOMIC DNA]</scope>
    <source>
        <strain evidence="10 11">DSM 25947</strain>
    </source>
</reference>
<evidence type="ECO:0000256" key="5">
    <source>
        <dbReference type="ARBA" id="ARBA00022692"/>
    </source>
</evidence>
<dbReference type="GO" id="GO:0016763">
    <property type="term" value="F:pentosyltransferase activity"/>
    <property type="evidence" value="ECO:0007669"/>
    <property type="project" value="TreeGrafter"/>
</dbReference>
<feature type="transmembrane region" description="Helical" evidence="8">
    <location>
        <begin position="97"/>
        <end position="114"/>
    </location>
</feature>
<dbReference type="GO" id="GO:0006493">
    <property type="term" value="P:protein O-linked glycosylation"/>
    <property type="evidence" value="ECO:0007669"/>
    <property type="project" value="InterPro"/>
</dbReference>
<organism evidence="10 11">
    <name type="scientific">Draconibacterium orientale</name>
    <dbReference type="NCBI Taxonomy" id="1168034"/>
    <lineage>
        <taxon>Bacteria</taxon>
        <taxon>Pseudomonadati</taxon>
        <taxon>Bacteroidota</taxon>
        <taxon>Bacteroidia</taxon>
        <taxon>Marinilabiliales</taxon>
        <taxon>Prolixibacteraceae</taxon>
        <taxon>Draconibacterium</taxon>
    </lineage>
</organism>
<feature type="transmembrane region" description="Helical" evidence="8">
    <location>
        <begin position="120"/>
        <end position="137"/>
    </location>
</feature>
<dbReference type="Proteomes" id="UP000181981">
    <property type="component" value="Unassembled WGS sequence"/>
</dbReference>
<dbReference type="GO" id="GO:0009103">
    <property type="term" value="P:lipopolysaccharide biosynthetic process"/>
    <property type="evidence" value="ECO:0007669"/>
    <property type="project" value="TreeGrafter"/>
</dbReference>
<feature type="transmembrane region" description="Helical" evidence="8">
    <location>
        <begin position="320"/>
        <end position="339"/>
    </location>
</feature>